<dbReference type="EMBL" id="LQBK01000039">
    <property type="protein sequence ID" value="KUG52602.1"/>
    <property type="molecule type" value="Genomic_DNA"/>
</dbReference>
<sequence length="197" mass="21707">MTTVLMVLGACLLALSVVVLRPVRASAHCDTMDGPAVQDGMRALETGRPGHALKWVGPEQEDELREIFDLARTARAQGEEAREVADRWFLENLVRTHRAGEGAPYTGLKPSGAPLDEKVVAADRCVDTGTLEPLAGLVPEEQLPELEQRLAAVLARKTYDVDDLEAGRAYVEAYVRFFKLAEGEEHEDHHAHTAHRH</sequence>
<dbReference type="Proteomes" id="UP000053512">
    <property type="component" value="Unassembled WGS sequence"/>
</dbReference>
<accession>A0A0W8I446</accession>
<gene>
    <name evidence="1" type="ORF">AVL61_13665</name>
</gene>
<name>A0A0W8I446_KOCRO</name>
<dbReference type="InterPro" id="IPR045613">
    <property type="entry name" value="DUF6448"/>
</dbReference>
<dbReference type="OrthoDB" id="2168082at2"/>
<evidence type="ECO:0000313" key="1">
    <source>
        <dbReference type="EMBL" id="KUG52602.1"/>
    </source>
</evidence>
<comment type="caution">
    <text evidence="1">The sequence shown here is derived from an EMBL/GenBank/DDBJ whole genome shotgun (WGS) entry which is preliminary data.</text>
</comment>
<organism evidence="1 2">
    <name type="scientific">Kocuria rosea subsp. polaris</name>
    <dbReference type="NCBI Taxonomy" id="136273"/>
    <lineage>
        <taxon>Bacteria</taxon>
        <taxon>Bacillati</taxon>
        <taxon>Actinomycetota</taxon>
        <taxon>Actinomycetes</taxon>
        <taxon>Micrococcales</taxon>
        <taxon>Micrococcaceae</taxon>
        <taxon>Kocuria</taxon>
    </lineage>
</organism>
<dbReference type="Pfam" id="PF20046">
    <property type="entry name" value="DUF6448"/>
    <property type="match status" value="1"/>
</dbReference>
<evidence type="ECO:0008006" key="3">
    <source>
        <dbReference type="Google" id="ProtNLM"/>
    </source>
</evidence>
<proteinExistence type="predicted"/>
<evidence type="ECO:0000313" key="2">
    <source>
        <dbReference type="Proteomes" id="UP000053512"/>
    </source>
</evidence>
<reference evidence="2" key="1">
    <citation type="submission" date="2015-12" db="EMBL/GenBank/DDBJ databases">
        <authorList>
            <person name="Nair G.R."/>
            <person name="Kaur G."/>
            <person name="Mayilraj S."/>
        </authorList>
    </citation>
    <scope>NUCLEOTIDE SEQUENCE [LARGE SCALE GENOMIC DNA]</scope>
    <source>
        <strain evidence="2">CD08_4</strain>
    </source>
</reference>
<dbReference type="RefSeq" id="WP_058875147.1">
    <property type="nucleotide sequence ID" value="NZ_LQBK01000039.1"/>
</dbReference>
<dbReference type="AlphaFoldDB" id="A0A0W8I446"/>
<protein>
    <recommendedName>
        <fullName evidence="3">LysM domain-containing protein</fullName>
    </recommendedName>
</protein>